<sequence>MKIRNRALHAGAAFGVALLALTGCSTGDTGGTNTQQEEPAAQVKEADSVTIEDAWVKSAVPGEMTAGFGTLENSSDQDVTVVSVESSASPDMELHETVENESGQMVMREVSGGFVIPANDHLHLEPGGNHLMLMELPEPVKAGEEVTFTLTFSDGSTLEFAAVVKDYAGANENYEGGHGDMDHGDMNHDDAEHSEH</sequence>
<evidence type="ECO:0000313" key="4">
    <source>
        <dbReference type="Proteomes" id="UP000664398"/>
    </source>
</evidence>
<gene>
    <name evidence="3" type="ORF">J4H91_15215</name>
</gene>
<reference evidence="3" key="1">
    <citation type="submission" date="2021-03" db="EMBL/GenBank/DDBJ databases">
        <title>Leucobacter chromiisoli sp. nov., isolated from chromium-containing soil of chemical plant.</title>
        <authorList>
            <person name="Xu Z."/>
        </authorList>
    </citation>
    <scope>NUCLEOTIDE SEQUENCE</scope>
    <source>
        <strain evidence="3">A2</strain>
    </source>
</reference>
<dbReference type="InterPro" id="IPR036182">
    <property type="entry name" value="PCuAC_sf"/>
</dbReference>
<evidence type="ECO:0000313" key="3">
    <source>
        <dbReference type="EMBL" id="MBO1806647.1"/>
    </source>
</evidence>
<comment type="caution">
    <text evidence="3">The sequence shown here is derived from an EMBL/GenBank/DDBJ whole genome shotgun (WGS) entry which is preliminary data.</text>
</comment>
<dbReference type="Pfam" id="PF04314">
    <property type="entry name" value="PCuAC"/>
    <property type="match status" value="1"/>
</dbReference>
<dbReference type="Gene3D" id="2.60.40.1890">
    <property type="entry name" value="PCu(A)C copper chaperone"/>
    <property type="match status" value="1"/>
</dbReference>
<dbReference type="InterPro" id="IPR007410">
    <property type="entry name" value="LpqE-like"/>
</dbReference>
<dbReference type="PANTHER" id="PTHR36302">
    <property type="entry name" value="BLR7088 PROTEIN"/>
    <property type="match status" value="1"/>
</dbReference>
<dbReference type="SUPFAM" id="SSF110087">
    <property type="entry name" value="DR1885-like metal-binding protein"/>
    <property type="match status" value="1"/>
</dbReference>
<organism evidence="3 4">
    <name type="scientific">Leucobacter ruminantium</name>
    <dbReference type="NCBI Taxonomy" id="1289170"/>
    <lineage>
        <taxon>Bacteria</taxon>
        <taxon>Bacillati</taxon>
        <taxon>Actinomycetota</taxon>
        <taxon>Actinomycetes</taxon>
        <taxon>Micrococcales</taxon>
        <taxon>Microbacteriaceae</taxon>
        <taxon>Leucobacter</taxon>
    </lineage>
</organism>
<dbReference type="Proteomes" id="UP000664398">
    <property type="component" value="Unassembled WGS sequence"/>
</dbReference>
<dbReference type="InterPro" id="IPR058248">
    <property type="entry name" value="Lxx211020-like"/>
</dbReference>
<keyword evidence="4" id="KW-1185">Reference proteome</keyword>
<keyword evidence="2" id="KW-0732">Signal</keyword>
<protein>
    <submittedName>
        <fullName evidence="3">Copper chaperone PCu(A)C</fullName>
    </submittedName>
</protein>
<feature type="chain" id="PRO_5038094793" evidence="2">
    <location>
        <begin position="28"/>
        <end position="196"/>
    </location>
</feature>
<dbReference type="EMBL" id="JAGDYL010000051">
    <property type="protein sequence ID" value="MBO1806647.1"/>
    <property type="molecule type" value="Genomic_DNA"/>
</dbReference>
<feature type="signal peptide" evidence="2">
    <location>
        <begin position="1"/>
        <end position="27"/>
    </location>
</feature>
<proteinExistence type="predicted"/>
<dbReference type="PANTHER" id="PTHR36302:SF1">
    <property type="entry name" value="COPPER CHAPERONE PCU(A)C"/>
    <property type="match status" value="1"/>
</dbReference>
<evidence type="ECO:0000256" key="2">
    <source>
        <dbReference type="SAM" id="SignalP"/>
    </source>
</evidence>
<feature type="compositionally biased region" description="Basic and acidic residues" evidence="1">
    <location>
        <begin position="175"/>
        <end position="196"/>
    </location>
</feature>
<name>A0A939RXX8_9MICO</name>
<evidence type="ECO:0000256" key="1">
    <source>
        <dbReference type="SAM" id="MobiDB-lite"/>
    </source>
</evidence>
<feature type="region of interest" description="Disordered" evidence="1">
    <location>
        <begin position="174"/>
        <end position="196"/>
    </location>
</feature>
<dbReference type="PROSITE" id="PS51257">
    <property type="entry name" value="PROKAR_LIPOPROTEIN"/>
    <property type="match status" value="1"/>
</dbReference>
<dbReference type="AlphaFoldDB" id="A0A939RXX8"/>
<accession>A0A939RXX8</accession>